<protein>
    <submittedName>
        <fullName evidence="1">Uncharacterized protein</fullName>
    </submittedName>
</protein>
<keyword evidence="2" id="KW-1185">Reference proteome</keyword>
<comment type="caution">
    <text evidence="1">The sequence shown here is derived from an EMBL/GenBank/DDBJ whole genome shotgun (WGS) entry which is preliminary data.</text>
</comment>
<dbReference type="GO" id="GO:0005737">
    <property type="term" value="C:cytoplasm"/>
    <property type="evidence" value="ECO:0007669"/>
    <property type="project" value="TreeGrafter"/>
</dbReference>
<dbReference type="RefSeq" id="XP_058328493.1">
    <property type="nucleotide sequence ID" value="XM_058475603.1"/>
</dbReference>
<organism evidence="1 2">
    <name type="scientific">Penicillium chermesinum</name>
    <dbReference type="NCBI Taxonomy" id="63820"/>
    <lineage>
        <taxon>Eukaryota</taxon>
        <taxon>Fungi</taxon>
        <taxon>Dikarya</taxon>
        <taxon>Ascomycota</taxon>
        <taxon>Pezizomycotina</taxon>
        <taxon>Eurotiomycetes</taxon>
        <taxon>Eurotiomycetidae</taxon>
        <taxon>Eurotiales</taxon>
        <taxon>Aspergillaceae</taxon>
        <taxon>Penicillium</taxon>
    </lineage>
</organism>
<dbReference type="EMBL" id="JAPQKS010000005">
    <property type="protein sequence ID" value="KAJ5225082.1"/>
    <property type="molecule type" value="Genomic_DNA"/>
</dbReference>
<proteinExistence type="predicted"/>
<dbReference type="SUPFAM" id="SSF53335">
    <property type="entry name" value="S-adenosyl-L-methionine-dependent methyltransferases"/>
    <property type="match status" value="1"/>
</dbReference>
<dbReference type="GO" id="GO:0008757">
    <property type="term" value="F:S-adenosylmethionine-dependent methyltransferase activity"/>
    <property type="evidence" value="ECO:0007669"/>
    <property type="project" value="UniProtKB-ARBA"/>
</dbReference>
<sequence>MDAIRKLVAQYFQLVDPPNLALPPGHVLVRPETQTALYERMFDESLTPLPPTNYRARVLKVILAQIEASIQNPDEDEILDDLMTCWANLIAQPKPSSLTSAQQLSHIKYTTPINPSDAALERTVITSESRGLILAGGTTGFRTWEAALHLGSFLSSPSGEELVRGKRVIELGAGTGFLSLLCARHLGVRGVIASDREITLIENMNRSAPLNRVADSEKPMPFHAALWEWGTPLEWTDDMQDFVENDHISFDIALGADLIYDTDIVPLLLSTVRDLFENYRVQHFIIAATIRNEDTFKTFLSGCGKQYIVTRFSLKGQEEVLTATDTHQFAVERIAFESTPSDQQTGFFHATNIPI</sequence>
<dbReference type="GeneID" id="83202906"/>
<reference evidence="1" key="2">
    <citation type="journal article" date="2023" name="IMA Fungus">
        <title>Comparative genomic study of the Penicillium genus elucidates a diverse pangenome and 15 lateral gene transfer events.</title>
        <authorList>
            <person name="Petersen C."/>
            <person name="Sorensen T."/>
            <person name="Nielsen M.R."/>
            <person name="Sondergaard T.E."/>
            <person name="Sorensen J.L."/>
            <person name="Fitzpatrick D.A."/>
            <person name="Frisvad J.C."/>
            <person name="Nielsen K.L."/>
        </authorList>
    </citation>
    <scope>NUCLEOTIDE SEQUENCE</scope>
    <source>
        <strain evidence="1">IBT 19713</strain>
    </source>
</reference>
<name>A0A9W9NS04_9EURO</name>
<dbReference type="OrthoDB" id="194386at2759"/>
<gene>
    <name evidence="1" type="ORF">N7468_006307</name>
</gene>
<dbReference type="AlphaFoldDB" id="A0A9W9NS04"/>
<evidence type="ECO:0000313" key="2">
    <source>
        <dbReference type="Proteomes" id="UP001150941"/>
    </source>
</evidence>
<dbReference type="Gene3D" id="3.40.50.150">
    <property type="entry name" value="Vaccinia Virus protein VP39"/>
    <property type="match status" value="1"/>
</dbReference>
<dbReference type="InterPro" id="IPR029063">
    <property type="entry name" value="SAM-dependent_MTases_sf"/>
</dbReference>
<dbReference type="InterPro" id="IPR019410">
    <property type="entry name" value="Methyltransf_16"/>
</dbReference>
<reference evidence="1" key="1">
    <citation type="submission" date="2022-11" db="EMBL/GenBank/DDBJ databases">
        <authorList>
            <person name="Petersen C."/>
        </authorList>
    </citation>
    <scope>NUCLEOTIDE SEQUENCE</scope>
    <source>
        <strain evidence="1">IBT 19713</strain>
    </source>
</reference>
<dbReference type="Pfam" id="PF10294">
    <property type="entry name" value="Methyltransf_16"/>
    <property type="match status" value="1"/>
</dbReference>
<dbReference type="PANTHER" id="PTHR14614:SF130">
    <property type="entry name" value="PROTEIN-LYSINE N-METHYLTRANSFERASE EEF2KMT"/>
    <property type="match status" value="1"/>
</dbReference>
<evidence type="ECO:0000313" key="1">
    <source>
        <dbReference type="EMBL" id="KAJ5225082.1"/>
    </source>
</evidence>
<accession>A0A9W9NS04</accession>
<dbReference type="PANTHER" id="PTHR14614">
    <property type="entry name" value="HEPATOCELLULAR CARCINOMA-ASSOCIATED ANTIGEN"/>
    <property type="match status" value="1"/>
</dbReference>
<dbReference type="Proteomes" id="UP001150941">
    <property type="component" value="Unassembled WGS sequence"/>
</dbReference>